<dbReference type="AlphaFoldDB" id="F9WUJ0"/>
<organism evidence="3 4">
    <name type="scientific">Trypanosoma vivax (strain Y486)</name>
    <dbReference type="NCBI Taxonomy" id="1055687"/>
    <lineage>
        <taxon>Eukaryota</taxon>
        <taxon>Discoba</taxon>
        <taxon>Euglenozoa</taxon>
        <taxon>Kinetoplastea</taxon>
        <taxon>Metakinetoplastina</taxon>
        <taxon>Trypanosomatida</taxon>
        <taxon>Trypanosomatidae</taxon>
        <taxon>Trypanosoma</taxon>
        <taxon>Duttonella</taxon>
    </lineage>
</organism>
<evidence type="ECO:0000313" key="3">
    <source>
        <dbReference type="EMBL" id="CCD21239.1"/>
    </source>
</evidence>
<dbReference type="VEuPathDB" id="TriTrypDB:TvY486_0041460"/>
<protein>
    <submittedName>
        <fullName evidence="3">Chromatin binding protein, putative</fullName>
    </submittedName>
</protein>
<evidence type="ECO:0000256" key="2">
    <source>
        <dbReference type="PROSITE-ProRule" id="PRU00235"/>
    </source>
</evidence>
<dbReference type="PROSITE" id="PS00626">
    <property type="entry name" value="RCC1_2"/>
    <property type="match status" value="1"/>
</dbReference>
<evidence type="ECO:0000256" key="1">
    <source>
        <dbReference type="ARBA" id="ARBA00022737"/>
    </source>
</evidence>
<evidence type="ECO:0000313" key="4">
    <source>
        <dbReference type="Proteomes" id="UP000009027"/>
    </source>
</evidence>
<dbReference type="Gene3D" id="2.130.10.30">
    <property type="entry name" value="Regulator of chromosome condensation 1/beta-lactamase-inhibitor protein II"/>
    <property type="match status" value="1"/>
</dbReference>
<dbReference type="Proteomes" id="UP000009027">
    <property type="component" value="Unassembled WGS sequence"/>
</dbReference>
<dbReference type="SUPFAM" id="SSF50985">
    <property type="entry name" value="RCC1/BLIP-II"/>
    <property type="match status" value="1"/>
</dbReference>
<reference evidence="3 4" key="1">
    <citation type="journal article" date="2012" name="Proc. Natl. Acad. Sci. U.S.A.">
        <title>Antigenic diversity is generated by distinct evolutionary mechanisms in African trypanosome species.</title>
        <authorList>
            <person name="Jackson A.P."/>
            <person name="Berry A."/>
            <person name="Aslett M."/>
            <person name="Allison H.C."/>
            <person name="Burton P."/>
            <person name="Vavrova-Anderson J."/>
            <person name="Brown R."/>
            <person name="Browne H."/>
            <person name="Corton N."/>
            <person name="Hauser H."/>
            <person name="Gamble J."/>
            <person name="Gilderthorp R."/>
            <person name="Marcello L."/>
            <person name="McQuillan J."/>
            <person name="Otto T.D."/>
            <person name="Quail M.A."/>
            <person name="Sanders M.J."/>
            <person name="van Tonder A."/>
            <person name="Ginger M.L."/>
            <person name="Field M.C."/>
            <person name="Barry J.D."/>
            <person name="Hertz-Fowler C."/>
            <person name="Berriman M."/>
        </authorList>
    </citation>
    <scope>NUCLEOTIDE SEQUENCE</scope>
    <source>
        <strain evidence="3 4">Y486</strain>
    </source>
</reference>
<feature type="repeat" description="RCC1" evidence="2">
    <location>
        <begin position="92"/>
        <end position="176"/>
    </location>
</feature>
<dbReference type="PROSITE" id="PS50012">
    <property type="entry name" value="RCC1_3"/>
    <property type="match status" value="2"/>
</dbReference>
<keyword evidence="4" id="KW-1185">Reference proteome</keyword>
<dbReference type="OMA" id="NAVYGCG"/>
<dbReference type="PANTHER" id="PTHR22872">
    <property type="entry name" value="BTK-BINDING PROTEIN-RELATED"/>
    <property type="match status" value="1"/>
</dbReference>
<keyword evidence="1" id="KW-0677">Repeat</keyword>
<gene>
    <name evidence="3" type="ORF">TvY486_0041460</name>
</gene>
<dbReference type="InterPro" id="IPR009091">
    <property type="entry name" value="RCC1/BLIP-II"/>
</dbReference>
<accession>F9WUJ0</accession>
<dbReference type="Pfam" id="PF13540">
    <property type="entry name" value="RCC1_2"/>
    <property type="match status" value="3"/>
</dbReference>
<dbReference type="InterPro" id="IPR000408">
    <property type="entry name" value="Reg_chr_condens"/>
</dbReference>
<dbReference type="EMBL" id="CAEX01007301">
    <property type="protein sequence ID" value="CCD21239.1"/>
    <property type="molecule type" value="Genomic_DNA"/>
</dbReference>
<sequence>MRSYIVVDGSPTDPIPIEATVEVLSPYLEEDPLVKVVHCIKHYGAALLRSGRLVLLAPEVPERHGGLVENGECEVQDVAAGDTHIAFCKRDGTLYTFGYGNKHGQLGDGTVWISLPPEADARVGGPPKLSTPKMINGFGPWKEGIENGDICEGRRKDVPVTMVACGAYHTLVMTSQRNAVYGCGLGLSGQLGGKRRLPVQPIFKCIRLIFGLPLKYVTAAGKHTFVLLQTGKLLAFGDNTCGQLGLGSTKAVDTPTVVTFATTLSTVPSKGKRHTIDSYTLKALRSSWGSAESMYFPLRVERISPDLDPNEPRVKSVWCSANRTVVLTETMELLSCGLTISRSPCNGRDDLYLRMDRYGPLGRWIKNKKESTRFARMQWSDKVAEALKSVFSRAQVGGASDCNFFDEVGLVCSNHLVALLVPGSGNNNTLLFVQGDKRGVKLVSNGEQRTLTAAEQSEKLLQDRDVDDDSLVYTLTEARAFMASENAVMVI</sequence>
<name>F9WUJ0_TRYVY</name>
<feature type="repeat" description="RCC1" evidence="2">
    <location>
        <begin position="231"/>
        <end position="281"/>
    </location>
</feature>
<dbReference type="InterPro" id="IPR051625">
    <property type="entry name" value="Signaling_Regulatory_Domain"/>
</dbReference>
<proteinExistence type="predicted"/>